<evidence type="ECO:0000313" key="11">
    <source>
        <dbReference type="EMBL" id="EDV29117.1"/>
    </source>
</evidence>
<dbReference type="Proteomes" id="UP000009022">
    <property type="component" value="Unassembled WGS sequence"/>
</dbReference>
<dbReference type="AlphaFoldDB" id="B3RJT3"/>
<dbReference type="OrthoDB" id="201752at2759"/>
<evidence type="ECO:0000259" key="9">
    <source>
        <dbReference type="Pfam" id="PF05282"/>
    </source>
</evidence>
<evidence type="ECO:0000256" key="5">
    <source>
        <dbReference type="ARBA" id="ARBA00022728"/>
    </source>
</evidence>
<dbReference type="HOGENOM" id="CLU_036039_1_0_1"/>
<evidence type="ECO:0000256" key="4">
    <source>
        <dbReference type="ARBA" id="ARBA00022664"/>
    </source>
</evidence>
<protein>
    <recommendedName>
        <fullName evidence="3">Protein AAR2 homolog</fullName>
    </recommendedName>
    <alternativeName>
        <fullName evidence="7">AAR2 splicing factor homolog</fullName>
    </alternativeName>
</protein>
<dbReference type="Pfam" id="PF20981">
    <property type="entry name" value="AAR2_1st"/>
    <property type="match status" value="1"/>
</dbReference>
<dbReference type="InterPro" id="IPR007946">
    <property type="entry name" value="AAR2"/>
</dbReference>
<evidence type="ECO:0000313" key="12">
    <source>
        <dbReference type="Proteomes" id="UP000009022"/>
    </source>
</evidence>
<keyword evidence="6" id="KW-0508">mRNA splicing</keyword>
<dbReference type="PANTHER" id="PTHR12689">
    <property type="entry name" value="A1 CISTRON SPLICING FACTOR AAR2-RELATED"/>
    <property type="match status" value="1"/>
</dbReference>
<accession>B3RJT3</accession>
<dbReference type="FunCoup" id="B3RJT3">
    <property type="interactions" value="2029"/>
</dbReference>
<dbReference type="FunFam" id="2.60.34.20:FF:000001">
    <property type="entry name" value="protein AAR2 homolog"/>
    <property type="match status" value="1"/>
</dbReference>
<dbReference type="Gene3D" id="1.25.40.550">
    <property type="entry name" value="Aar2, C-terminal domain-like"/>
    <property type="match status" value="1"/>
</dbReference>
<dbReference type="PANTHER" id="PTHR12689:SF4">
    <property type="entry name" value="PROTEIN AAR2 HOMOLOG"/>
    <property type="match status" value="1"/>
</dbReference>
<feature type="domain" description="AAR2 N-terminal" evidence="10">
    <location>
        <begin position="12"/>
        <end position="158"/>
    </location>
</feature>
<gene>
    <name evidence="11" type="ORF">TRIADDRAFT_52668</name>
</gene>
<evidence type="ECO:0000256" key="1">
    <source>
        <dbReference type="ARBA" id="ARBA00003708"/>
    </source>
</evidence>
<keyword evidence="12" id="KW-1185">Reference proteome</keyword>
<evidence type="ECO:0000259" key="10">
    <source>
        <dbReference type="Pfam" id="PF20981"/>
    </source>
</evidence>
<dbReference type="OMA" id="VWQSGGL"/>
<name>B3RJT3_TRIAD</name>
<evidence type="ECO:0000256" key="2">
    <source>
        <dbReference type="ARBA" id="ARBA00006281"/>
    </source>
</evidence>
<dbReference type="KEGG" id="tad:TRIADDRAFT_52668"/>
<dbReference type="InterPro" id="IPR038514">
    <property type="entry name" value="AAR2_C_sf"/>
</dbReference>
<dbReference type="EMBL" id="DS985241">
    <property type="protein sequence ID" value="EDV29117.1"/>
    <property type="molecule type" value="Genomic_DNA"/>
</dbReference>
<dbReference type="CDD" id="cd13778">
    <property type="entry name" value="Aar2_C"/>
    <property type="match status" value="1"/>
</dbReference>
<evidence type="ECO:0000256" key="6">
    <source>
        <dbReference type="ARBA" id="ARBA00023187"/>
    </source>
</evidence>
<dbReference type="InterPro" id="IPR033647">
    <property type="entry name" value="Aar2_N"/>
</dbReference>
<organism evidence="11 12">
    <name type="scientific">Trichoplax adhaerens</name>
    <name type="common">Trichoplax reptans</name>
    <dbReference type="NCBI Taxonomy" id="10228"/>
    <lineage>
        <taxon>Eukaryota</taxon>
        <taxon>Metazoa</taxon>
        <taxon>Placozoa</taxon>
        <taxon>Uniplacotomia</taxon>
        <taxon>Trichoplacea</taxon>
        <taxon>Trichoplacidae</taxon>
        <taxon>Trichoplax</taxon>
    </lineage>
</organism>
<dbReference type="GO" id="GO:0000244">
    <property type="term" value="P:spliceosomal tri-snRNP complex assembly"/>
    <property type="evidence" value="ECO:0000318"/>
    <property type="project" value="GO_Central"/>
</dbReference>
<evidence type="ECO:0000256" key="7">
    <source>
        <dbReference type="ARBA" id="ARBA00030625"/>
    </source>
</evidence>
<keyword evidence="4" id="KW-0507">mRNA processing</keyword>
<dbReference type="Pfam" id="PF05282">
    <property type="entry name" value="AAR2"/>
    <property type="match status" value="1"/>
</dbReference>
<dbReference type="CTD" id="6750255"/>
<dbReference type="InterPro" id="IPR033648">
    <property type="entry name" value="AAR2_C"/>
</dbReference>
<dbReference type="Gene3D" id="2.60.34.20">
    <property type="match status" value="1"/>
</dbReference>
<comment type="function">
    <text evidence="1">Component of the U5 snRNP complex that is required for spliceosome assembly and for pre-mRNA splicing.</text>
</comment>
<dbReference type="PhylomeDB" id="B3RJT3"/>
<sequence length="372" mass="43586">MDPDKAKSLFEEGAVIIVEDMPVGNEFGIDYNWWNTGQKFQGLKMIPAGLHFIFSRASVTSQTNKTNNTLNANISNADLGSRCGFFHFFKKREIMWLQWHKRNEILVHKDSSQEDLERIRCNLRDLDQNLGPYPFENHEKWRCLSDHITEEIILKMQPLNIMITSVSQYLPKSYKSSRQNRYEAKSEDNIDIKLDPNCILRFSDIPKRKFPNSSTPSEITIHSMDKSYTLDYVIENCHNNNENQLLGELQLSFICFLVAQVYEGFEQWKRIVDLLCSCQSIVSKRAELYRSFLRIFSDQLREVPEDFFVDIVTRDNFLVTKLNELFSTLQDSSLTNTELMTEANDFRQTLTARFQWDFESEPDEFAPIVVME</sequence>
<dbReference type="InParanoid" id="B3RJT3"/>
<dbReference type="eggNOG" id="KOG3937">
    <property type="taxonomic scope" value="Eukaryota"/>
</dbReference>
<dbReference type="RefSeq" id="XP_002108319.1">
    <property type="nucleotide sequence ID" value="XM_002108283.1"/>
</dbReference>
<comment type="subunit">
    <text evidence="8">Interacts with PRPF8 (via RNase H homology domain). Component of a U5 snRNP complex that contains PRPF8.</text>
</comment>
<dbReference type="InterPro" id="IPR038516">
    <property type="entry name" value="AAR2_N_sf"/>
</dbReference>
<reference evidence="11 12" key="1">
    <citation type="journal article" date="2008" name="Nature">
        <title>The Trichoplax genome and the nature of placozoans.</title>
        <authorList>
            <person name="Srivastava M."/>
            <person name="Begovic E."/>
            <person name="Chapman J."/>
            <person name="Putnam N.H."/>
            <person name="Hellsten U."/>
            <person name="Kawashima T."/>
            <person name="Kuo A."/>
            <person name="Mitros T."/>
            <person name="Salamov A."/>
            <person name="Carpenter M.L."/>
            <person name="Signorovitch A.Y."/>
            <person name="Moreno M.A."/>
            <person name="Kamm K."/>
            <person name="Grimwood J."/>
            <person name="Schmutz J."/>
            <person name="Shapiro H."/>
            <person name="Grigoriev I.V."/>
            <person name="Buss L.W."/>
            <person name="Schierwater B."/>
            <person name="Dellaporta S.L."/>
            <person name="Rokhsar D.S."/>
        </authorList>
    </citation>
    <scope>NUCLEOTIDE SEQUENCE [LARGE SCALE GENOMIC DNA]</scope>
    <source>
        <strain evidence="11 12">Grell-BS-1999</strain>
    </source>
</reference>
<proteinExistence type="inferred from homology"/>
<evidence type="ECO:0000256" key="8">
    <source>
        <dbReference type="ARBA" id="ARBA00047009"/>
    </source>
</evidence>
<keyword evidence="5" id="KW-0747">Spliceosome</keyword>
<dbReference type="STRING" id="10228.B3RJT3"/>
<dbReference type="GO" id="GO:0005681">
    <property type="term" value="C:spliceosomal complex"/>
    <property type="evidence" value="ECO:0007669"/>
    <property type="project" value="UniProtKB-KW"/>
</dbReference>
<feature type="domain" description="AAR2 C-terminal" evidence="9">
    <location>
        <begin position="202"/>
        <end position="359"/>
    </location>
</feature>
<comment type="similarity">
    <text evidence="2">Belongs to the AAR2 family.</text>
</comment>
<dbReference type="GeneID" id="6750255"/>
<evidence type="ECO:0000256" key="3">
    <source>
        <dbReference type="ARBA" id="ARBA00016372"/>
    </source>
</evidence>
<dbReference type="CDD" id="cd13777">
    <property type="entry name" value="Aar2_N"/>
    <property type="match status" value="1"/>
</dbReference>
<dbReference type="FunFam" id="1.25.40.550:FF:000001">
    <property type="entry name" value="AAR2 splicing factor homolog"/>
    <property type="match status" value="1"/>
</dbReference>